<dbReference type="InterPro" id="IPR001611">
    <property type="entry name" value="Leu-rich_rpt"/>
</dbReference>
<reference evidence="1 2" key="1">
    <citation type="submission" date="2018-02" db="EMBL/GenBank/DDBJ databases">
        <title>Comparative genomes isolates from brazilian mangrove.</title>
        <authorList>
            <person name="Araujo J.E."/>
            <person name="Taketani R.G."/>
            <person name="Silva M.C.P."/>
            <person name="Loureco M.V."/>
            <person name="Andreote F.D."/>
        </authorList>
    </citation>
    <scope>NUCLEOTIDE SEQUENCE [LARGE SCALE GENOMIC DNA]</scope>
    <source>
        <strain evidence="1 2">Nap-Phe MGV</strain>
    </source>
</reference>
<dbReference type="SMART" id="SM00367">
    <property type="entry name" value="LRR_CC"/>
    <property type="match status" value="5"/>
</dbReference>
<evidence type="ECO:0000313" key="1">
    <source>
        <dbReference type="EMBL" id="PQO45292.1"/>
    </source>
</evidence>
<sequence>MPRFLRQFGLRSLLLFCTLAAVCFGLWRWHMSWVDQQLLLAEQIGERNGQVQWETWGPYWLHETFGSRYFSQIVRVDWQHKRIKDEDLELLRELPTLEQLYIAGNPITDTGLAVLQDLPRIKRLAVWGTSLTDEGMKHVGKLKQLEVLDIHSTKVTEAGLAHLRGLNRLNLLRQSLTLKDQGIGHLASLPEVQLESLNGERLSKESLLWVGTQRQLKAIKLNQPEGDRWAETFDEMPALTLLVIRDAEMRNEDLRAIFMANTLHYLELYSVSVGDEALPSDLTGSGLVRVVLNRTKTTPEAVLRVFGRNVRCGEISESRVYTKLPTTGPTCEWISSTFKDVDGRLLAYCSQLQELTVSGTVLDDSSVDDLKTLSNLEGITIYRGANDAALAAISELPSLKWCSLTIINRVSFFRNDVTADGLRQLKRAPQLRTIEIFMHPTGNSPRAGINDDQLVGISEIAGLRNLTLSSTAMTDAGLQHLVSLPNLKQLMIHHCPNLTDEALRSVSKMPSLEFFNASSPKFSDEGLTHLHRMPTLKTVQVSGANVTLEGIQALQESLPQTRRRVYRPGMLSIP</sequence>
<evidence type="ECO:0008006" key="3">
    <source>
        <dbReference type="Google" id="ProtNLM"/>
    </source>
</evidence>
<gene>
    <name evidence="1" type="ORF">C5Y93_15165</name>
</gene>
<dbReference type="SMART" id="SM00368">
    <property type="entry name" value="LRR_RI"/>
    <property type="match status" value="4"/>
</dbReference>
<name>A0A2S8GLI5_9BACT</name>
<comment type="caution">
    <text evidence="1">The sequence shown here is derived from an EMBL/GenBank/DDBJ whole genome shotgun (WGS) entry which is preliminary data.</text>
</comment>
<evidence type="ECO:0000313" key="2">
    <source>
        <dbReference type="Proteomes" id="UP000237819"/>
    </source>
</evidence>
<dbReference type="RefSeq" id="WP_105336272.1">
    <property type="nucleotide sequence ID" value="NZ_PUHZ01000015.1"/>
</dbReference>
<dbReference type="AlphaFoldDB" id="A0A2S8GLI5"/>
<dbReference type="Gene3D" id="3.80.10.10">
    <property type="entry name" value="Ribonuclease Inhibitor"/>
    <property type="match status" value="3"/>
</dbReference>
<accession>A0A2S8GLI5</accession>
<dbReference type="OrthoDB" id="272105at2"/>
<dbReference type="SUPFAM" id="SSF52047">
    <property type="entry name" value="RNI-like"/>
    <property type="match status" value="1"/>
</dbReference>
<organism evidence="1 2">
    <name type="scientific">Blastopirellula marina</name>
    <dbReference type="NCBI Taxonomy" id="124"/>
    <lineage>
        <taxon>Bacteria</taxon>
        <taxon>Pseudomonadati</taxon>
        <taxon>Planctomycetota</taxon>
        <taxon>Planctomycetia</taxon>
        <taxon>Pirellulales</taxon>
        <taxon>Pirellulaceae</taxon>
        <taxon>Blastopirellula</taxon>
    </lineage>
</organism>
<dbReference type="InterPro" id="IPR032675">
    <property type="entry name" value="LRR_dom_sf"/>
</dbReference>
<dbReference type="Pfam" id="PF13516">
    <property type="entry name" value="LRR_6"/>
    <property type="match status" value="1"/>
</dbReference>
<dbReference type="InterPro" id="IPR006553">
    <property type="entry name" value="Leu-rich_rpt_Cys-con_subtyp"/>
</dbReference>
<dbReference type="GO" id="GO:0031146">
    <property type="term" value="P:SCF-dependent proteasomal ubiquitin-dependent protein catabolic process"/>
    <property type="evidence" value="ECO:0007669"/>
    <property type="project" value="TreeGrafter"/>
</dbReference>
<dbReference type="GO" id="GO:0019005">
    <property type="term" value="C:SCF ubiquitin ligase complex"/>
    <property type="evidence" value="ECO:0007669"/>
    <property type="project" value="TreeGrafter"/>
</dbReference>
<proteinExistence type="predicted"/>
<dbReference type="EMBL" id="PUHZ01000015">
    <property type="protein sequence ID" value="PQO45292.1"/>
    <property type="molecule type" value="Genomic_DNA"/>
</dbReference>
<protein>
    <recommendedName>
        <fullName evidence="3">Leucine Rich repeats (2 copies)</fullName>
    </recommendedName>
</protein>
<dbReference type="PANTHER" id="PTHR13318">
    <property type="entry name" value="PARTNER OF PAIRED, ISOFORM B-RELATED"/>
    <property type="match status" value="1"/>
</dbReference>
<dbReference type="Proteomes" id="UP000237819">
    <property type="component" value="Unassembled WGS sequence"/>
</dbReference>